<gene>
    <name evidence="1" type="ORF">SLEP1_g18076</name>
</gene>
<evidence type="ECO:0000313" key="2">
    <source>
        <dbReference type="Proteomes" id="UP001054252"/>
    </source>
</evidence>
<organism evidence="1 2">
    <name type="scientific">Rubroshorea leprosula</name>
    <dbReference type="NCBI Taxonomy" id="152421"/>
    <lineage>
        <taxon>Eukaryota</taxon>
        <taxon>Viridiplantae</taxon>
        <taxon>Streptophyta</taxon>
        <taxon>Embryophyta</taxon>
        <taxon>Tracheophyta</taxon>
        <taxon>Spermatophyta</taxon>
        <taxon>Magnoliopsida</taxon>
        <taxon>eudicotyledons</taxon>
        <taxon>Gunneridae</taxon>
        <taxon>Pentapetalae</taxon>
        <taxon>rosids</taxon>
        <taxon>malvids</taxon>
        <taxon>Malvales</taxon>
        <taxon>Dipterocarpaceae</taxon>
        <taxon>Rubroshorea</taxon>
    </lineage>
</organism>
<protein>
    <submittedName>
        <fullName evidence="1">Uncharacterized protein</fullName>
    </submittedName>
</protein>
<evidence type="ECO:0000313" key="1">
    <source>
        <dbReference type="EMBL" id="GKV06152.1"/>
    </source>
</evidence>
<keyword evidence="2" id="KW-1185">Reference proteome</keyword>
<dbReference type="Proteomes" id="UP001054252">
    <property type="component" value="Unassembled WGS sequence"/>
</dbReference>
<proteinExistence type="predicted"/>
<dbReference type="AlphaFoldDB" id="A0AAV5IWC7"/>
<dbReference type="EMBL" id="BPVZ01000024">
    <property type="protein sequence ID" value="GKV06152.1"/>
    <property type="molecule type" value="Genomic_DNA"/>
</dbReference>
<name>A0AAV5IWC7_9ROSI</name>
<accession>A0AAV5IWC7</accession>
<comment type="caution">
    <text evidence="1">The sequence shown here is derived from an EMBL/GenBank/DDBJ whole genome shotgun (WGS) entry which is preliminary data.</text>
</comment>
<reference evidence="1 2" key="1">
    <citation type="journal article" date="2021" name="Commun. Biol.">
        <title>The genome of Shorea leprosula (Dipterocarpaceae) highlights the ecological relevance of drought in aseasonal tropical rainforests.</title>
        <authorList>
            <person name="Ng K.K.S."/>
            <person name="Kobayashi M.J."/>
            <person name="Fawcett J.A."/>
            <person name="Hatakeyama M."/>
            <person name="Paape T."/>
            <person name="Ng C.H."/>
            <person name="Ang C.C."/>
            <person name="Tnah L.H."/>
            <person name="Lee C.T."/>
            <person name="Nishiyama T."/>
            <person name="Sese J."/>
            <person name="O'Brien M.J."/>
            <person name="Copetti D."/>
            <person name="Mohd Noor M.I."/>
            <person name="Ong R.C."/>
            <person name="Putra M."/>
            <person name="Sireger I.Z."/>
            <person name="Indrioko S."/>
            <person name="Kosugi Y."/>
            <person name="Izuno A."/>
            <person name="Isagi Y."/>
            <person name="Lee S.L."/>
            <person name="Shimizu K.K."/>
        </authorList>
    </citation>
    <scope>NUCLEOTIDE SEQUENCE [LARGE SCALE GENOMIC DNA]</scope>
    <source>
        <strain evidence="1">214</strain>
    </source>
</reference>
<sequence length="43" mass="4963">MVAETQSALVWKLDPHLKDQFSLTTRFLVLFSCNLLKLPSNRT</sequence>